<dbReference type="Pfam" id="PF04672">
    <property type="entry name" value="Methyltransf_19"/>
    <property type="match status" value="1"/>
</dbReference>
<organism evidence="1 2">
    <name type="scientific">Streptomyces calidiresistens</name>
    <dbReference type="NCBI Taxonomy" id="1485586"/>
    <lineage>
        <taxon>Bacteria</taxon>
        <taxon>Bacillati</taxon>
        <taxon>Actinomycetota</taxon>
        <taxon>Actinomycetes</taxon>
        <taxon>Kitasatosporales</taxon>
        <taxon>Streptomycetaceae</taxon>
        <taxon>Streptomyces</taxon>
    </lineage>
</organism>
<gene>
    <name evidence="1" type="ORF">FOE67_04790</name>
</gene>
<dbReference type="AlphaFoldDB" id="A0A7W3XVI3"/>
<evidence type="ECO:0000313" key="1">
    <source>
        <dbReference type="EMBL" id="MBB0228848.1"/>
    </source>
</evidence>
<accession>A0A7W3XVI3</accession>
<comment type="caution">
    <text evidence="1">The sequence shown here is derived from an EMBL/GenBank/DDBJ whole genome shotgun (WGS) entry which is preliminary data.</text>
</comment>
<name>A0A7W3XVI3_9ACTN</name>
<dbReference type="Gene3D" id="3.40.50.150">
    <property type="entry name" value="Vaccinia Virus protein VP39"/>
    <property type="match status" value="1"/>
</dbReference>
<dbReference type="GO" id="GO:0032259">
    <property type="term" value="P:methylation"/>
    <property type="evidence" value="ECO:0007669"/>
    <property type="project" value="UniProtKB-KW"/>
</dbReference>
<keyword evidence="2" id="KW-1185">Reference proteome</keyword>
<keyword evidence="1" id="KW-0808">Transferase</keyword>
<dbReference type="GO" id="GO:0008168">
    <property type="term" value="F:methyltransferase activity"/>
    <property type="evidence" value="ECO:0007669"/>
    <property type="project" value="UniProtKB-KW"/>
</dbReference>
<dbReference type="SUPFAM" id="SSF53335">
    <property type="entry name" value="S-adenosyl-L-methionine-dependent methyltransferases"/>
    <property type="match status" value="1"/>
</dbReference>
<dbReference type="InterPro" id="IPR006764">
    <property type="entry name" value="SAM_dep_MeTrfase_SAV2177_type"/>
</dbReference>
<proteinExistence type="predicted"/>
<dbReference type="PIRSF" id="PIRSF017393">
    <property type="entry name" value="MTase_SAV2177"/>
    <property type="match status" value="1"/>
</dbReference>
<evidence type="ECO:0000313" key="2">
    <source>
        <dbReference type="Proteomes" id="UP000530234"/>
    </source>
</evidence>
<protein>
    <submittedName>
        <fullName evidence="1">SAM-dependent methyltransferase</fullName>
    </submittedName>
</protein>
<keyword evidence="1" id="KW-0489">Methyltransferase</keyword>
<dbReference type="EMBL" id="VKHS01000058">
    <property type="protein sequence ID" value="MBB0228848.1"/>
    <property type="molecule type" value="Genomic_DNA"/>
</dbReference>
<reference evidence="2" key="1">
    <citation type="submission" date="2019-10" db="EMBL/GenBank/DDBJ databases">
        <title>Streptomyces sp. nov., a novel actinobacterium isolated from alkaline environment.</title>
        <authorList>
            <person name="Golinska P."/>
        </authorList>
    </citation>
    <scope>NUCLEOTIDE SEQUENCE [LARGE SCALE GENOMIC DNA]</scope>
    <source>
        <strain evidence="2">DSM 42108</strain>
    </source>
</reference>
<sequence>MTDQGFTPDSIDTSKPHPARMYDYYLGGQDNYEVDRAAAERMMALTPDVRISARANRAFLQRVVRSLAEAGVDQFIDVGTGIPTSPNTHEIAHAINPDARVAYVDNDPIVSVYAGAKLTNAANTGFFLGDLRDPKALIEHAELRGLIDFDRPAALMLVSVMHFVDDAADPADIIATLAEPLAPGSRLVISHATADFHSADISEEGAAIYRQATARLSLRSREDILPLFGNFELEEPGLVQTPFWRPTGEVPADQHSVASYAGVGIRN</sequence>
<dbReference type="InterPro" id="IPR029063">
    <property type="entry name" value="SAM-dependent_MTases_sf"/>
</dbReference>
<dbReference type="Proteomes" id="UP000530234">
    <property type="component" value="Unassembled WGS sequence"/>
</dbReference>
<dbReference type="RefSeq" id="WP_182660762.1">
    <property type="nucleotide sequence ID" value="NZ_VKHS01000058.1"/>
</dbReference>